<evidence type="ECO:0000313" key="2">
    <source>
        <dbReference type="Proteomes" id="UP000541444"/>
    </source>
</evidence>
<keyword evidence="2" id="KW-1185">Reference proteome</keyword>
<reference evidence="1 2" key="1">
    <citation type="journal article" date="2020" name="IScience">
        <title>Genome Sequencing of the Endangered Kingdonia uniflora (Circaeasteraceae, Ranunculales) Reveals Potential Mechanisms of Evolutionary Specialization.</title>
        <authorList>
            <person name="Sun Y."/>
            <person name="Deng T."/>
            <person name="Zhang A."/>
            <person name="Moore M.J."/>
            <person name="Landis J.B."/>
            <person name="Lin N."/>
            <person name="Zhang H."/>
            <person name="Zhang X."/>
            <person name="Huang J."/>
            <person name="Zhang X."/>
            <person name="Sun H."/>
            <person name="Wang H."/>
        </authorList>
    </citation>
    <scope>NUCLEOTIDE SEQUENCE [LARGE SCALE GENOMIC DNA]</scope>
    <source>
        <strain evidence="1">TB1705</strain>
        <tissue evidence="1">Leaf</tissue>
    </source>
</reference>
<dbReference type="EMBL" id="JACGCM010000309">
    <property type="protein sequence ID" value="KAF6173884.1"/>
    <property type="molecule type" value="Genomic_DNA"/>
</dbReference>
<dbReference type="AlphaFoldDB" id="A0A7J7P423"/>
<sequence>MSKVAGTTICVGGAMSMALLKGQKLLNIKYQISNIKLVPQILVFSSRAIDSCGGEIGNDDVVVYKSESDKSSFNNGEDCSDGNGGGGVIKNGRVHDSEAVKYAAYRVSTLAHSRVRESPLSFDTIFKQSHASLFNPCIVVLIALARLRGVALRVRFRVR</sequence>
<proteinExistence type="predicted"/>
<gene>
    <name evidence="1" type="ORF">GIB67_039835</name>
</gene>
<accession>A0A7J7P423</accession>
<protein>
    <submittedName>
        <fullName evidence="1">Uncharacterized protein</fullName>
    </submittedName>
</protein>
<dbReference type="Proteomes" id="UP000541444">
    <property type="component" value="Unassembled WGS sequence"/>
</dbReference>
<comment type="caution">
    <text evidence="1">The sequence shown here is derived from an EMBL/GenBank/DDBJ whole genome shotgun (WGS) entry which is preliminary data.</text>
</comment>
<organism evidence="1 2">
    <name type="scientific">Kingdonia uniflora</name>
    <dbReference type="NCBI Taxonomy" id="39325"/>
    <lineage>
        <taxon>Eukaryota</taxon>
        <taxon>Viridiplantae</taxon>
        <taxon>Streptophyta</taxon>
        <taxon>Embryophyta</taxon>
        <taxon>Tracheophyta</taxon>
        <taxon>Spermatophyta</taxon>
        <taxon>Magnoliopsida</taxon>
        <taxon>Ranunculales</taxon>
        <taxon>Circaeasteraceae</taxon>
        <taxon>Kingdonia</taxon>
    </lineage>
</organism>
<evidence type="ECO:0000313" key="1">
    <source>
        <dbReference type="EMBL" id="KAF6173884.1"/>
    </source>
</evidence>
<name>A0A7J7P423_9MAGN</name>